<name>A0ABX5HSR8_9GAMM</name>
<dbReference type="EMBL" id="PYSG01000002">
    <property type="protein sequence ID" value="PTA49273.1"/>
    <property type="molecule type" value="Genomic_DNA"/>
</dbReference>
<reference evidence="1 2" key="1">
    <citation type="submission" date="2018-04" db="EMBL/GenBank/DDBJ databases">
        <title>Genomic sequence of a freshwater isolate of Shewanella morhuae.</title>
        <authorList>
            <person name="Castillo D.E."/>
            <person name="Gram L."/>
        </authorList>
    </citation>
    <scope>NUCLEOTIDE SEQUENCE [LARGE SCALE GENOMIC DNA]</scope>
    <source>
        <strain evidence="1 2">CW7</strain>
    </source>
</reference>
<organism evidence="1 2">
    <name type="scientific">Shewanella morhuae</name>
    <dbReference type="NCBI Taxonomy" id="365591"/>
    <lineage>
        <taxon>Bacteria</taxon>
        <taxon>Pseudomonadati</taxon>
        <taxon>Pseudomonadota</taxon>
        <taxon>Gammaproteobacteria</taxon>
        <taxon>Alteromonadales</taxon>
        <taxon>Shewanellaceae</taxon>
        <taxon>Shewanella</taxon>
    </lineage>
</organism>
<proteinExistence type="predicted"/>
<evidence type="ECO:0000313" key="1">
    <source>
        <dbReference type="EMBL" id="PTA49273.1"/>
    </source>
</evidence>
<gene>
    <name evidence="1" type="ORF">C9I43_01385</name>
</gene>
<comment type="caution">
    <text evidence="1">The sequence shown here is derived from an EMBL/GenBank/DDBJ whole genome shotgun (WGS) entry which is preliminary data.</text>
</comment>
<dbReference type="RefSeq" id="WP_107881631.1">
    <property type="nucleotide sequence ID" value="NZ_PYSG01000002.1"/>
</dbReference>
<accession>A0ABX5HSR8</accession>
<protein>
    <submittedName>
        <fullName evidence="1">Uncharacterized protein</fullName>
    </submittedName>
</protein>
<evidence type="ECO:0000313" key="2">
    <source>
        <dbReference type="Proteomes" id="UP000240506"/>
    </source>
</evidence>
<dbReference type="Proteomes" id="UP000240506">
    <property type="component" value="Unassembled WGS sequence"/>
</dbReference>
<keyword evidence="2" id="KW-1185">Reference proteome</keyword>
<sequence length="288" mass="32910">MDELIEAGVRQGTVLGFSEQLTNKSQEFTVLEKVIKKGRYGHFESKGVSKDHLYVILTQDCSISSGKYIELAQLKKKIVKDEGKVQHLLLGKDYSKLYVKIDGTIYESEESLLTKVPKEILVKALGDGDLKVSTSLDVNCIKIILDWRLLAYRREPFPDNFNRKLDAYFQQSHFWFTGFLAANQDNIHSVRVFVTPEDEEADEYCFAITLILTENGQEKDAEISDALVKMIGEFSEIEGIKGIQNEGFDVHDIDFPENLTISFTVGLDDFSFANAYVMREFNFQYLCY</sequence>